<reference evidence="3 4" key="1">
    <citation type="submission" date="2017-06" db="EMBL/GenBank/DDBJ databases">
        <title>Description of Rhodopirellula bahusiensis sp. nov.</title>
        <authorList>
            <person name="Kizina J."/>
            <person name="Harder J."/>
        </authorList>
    </citation>
    <scope>NUCLEOTIDE SEQUENCE [LARGE SCALE GENOMIC DNA]</scope>
    <source>
        <strain evidence="3 4">SWK21</strain>
    </source>
</reference>
<dbReference type="InterPro" id="IPR011335">
    <property type="entry name" value="Restrct_endonuc-II-like"/>
</dbReference>
<feature type="domain" description="Restriction endonuclease type IV Mrr" evidence="2">
    <location>
        <begin position="12"/>
        <end position="135"/>
    </location>
</feature>
<name>A0A2G1W6Z6_9BACT</name>
<dbReference type="Proteomes" id="UP000225740">
    <property type="component" value="Unassembled WGS sequence"/>
</dbReference>
<protein>
    <recommendedName>
        <fullName evidence="2">Restriction endonuclease type IV Mrr domain-containing protein</fullName>
    </recommendedName>
</protein>
<dbReference type="Pfam" id="PF04471">
    <property type="entry name" value="Mrr_cat"/>
    <property type="match status" value="1"/>
</dbReference>
<dbReference type="SUPFAM" id="SSF52980">
    <property type="entry name" value="Restriction endonuclease-like"/>
    <property type="match status" value="1"/>
</dbReference>
<evidence type="ECO:0000256" key="1">
    <source>
        <dbReference type="SAM" id="MobiDB-lite"/>
    </source>
</evidence>
<comment type="caution">
    <text evidence="3">The sequence shown here is derived from an EMBL/GenBank/DDBJ whole genome shotgun (WGS) entry which is preliminary data.</text>
</comment>
<keyword evidence="4" id="KW-1185">Reference proteome</keyword>
<evidence type="ECO:0000313" key="3">
    <source>
        <dbReference type="EMBL" id="PHQ34781.1"/>
    </source>
</evidence>
<proteinExistence type="predicted"/>
<evidence type="ECO:0000259" key="2">
    <source>
        <dbReference type="Pfam" id="PF04471"/>
    </source>
</evidence>
<dbReference type="OrthoDB" id="1550626at2"/>
<evidence type="ECO:0000313" key="4">
    <source>
        <dbReference type="Proteomes" id="UP000225740"/>
    </source>
</evidence>
<gene>
    <name evidence="3" type="ORF">CEE69_12960</name>
</gene>
<dbReference type="InterPro" id="IPR007560">
    <property type="entry name" value="Restrct_endonuc_IV_Mrr"/>
</dbReference>
<dbReference type="EMBL" id="NIZW01000009">
    <property type="protein sequence ID" value="PHQ34781.1"/>
    <property type="molecule type" value="Genomic_DNA"/>
</dbReference>
<sequence length="499" mass="55352">MIILAATSNDKGKQLETLTMNLLRHRGYENCTTNVMANGAEIDVRGELPLPGLGTTRHQKLICECKAHKSVMDMTQWCKFLGKVFHQEACTESEVAGCFVSLSGVNGHVQGNYDELSGHRKNISLLHGDELLKLIAEIIPFIALAEISRRARTLTDRTASRFEPAYHNGQMFWIIVFSGGEFTILSAEGVAIEAALAAGFAAMVETELDVSSYIDIQQEAQARHRSTLAQIFVVATLFENDGSINGIDDFSQIDDFSSSELKDAAQKLIDEGHLKTDDDGKCSIPIRKMEDGDLIAPEIFRILFADRFPVSVLHSEFYQRHLNPAFINEVCKIQAELYLTEAEIEEILTLFRLSPSAVAQSLHPMQMIVTGRQQATSNQSIDRFHQDYFHQVALESLKRDFRNPSLAGFFHEHRGMRELETSTKLILKSEKGIEQQAEFVERVGIGRLGDSLGGGLAHIALLKTAPQPWDQAMKNDDGSEPQGSSPISDASVSELETRG</sequence>
<feature type="compositionally biased region" description="Polar residues" evidence="1">
    <location>
        <begin position="481"/>
        <end position="491"/>
    </location>
</feature>
<dbReference type="GeneID" id="90609022"/>
<accession>A0A2G1W6Z6</accession>
<dbReference type="RefSeq" id="WP_099261085.1">
    <property type="nucleotide sequence ID" value="NZ_NIZW01000009.1"/>
</dbReference>
<organism evidence="3 4">
    <name type="scientific">Rhodopirellula bahusiensis</name>
    <dbReference type="NCBI Taxonomy" id="2014065"/>
    <lineage>
        <taxon>Bacteria</taxon>
        <taxon>Pseudomonadati</taxon>
        <taxon>Planctomycetota</taxon>
        <taxon>Planctomycetia</taxon>
        <taxon>Pirellulales</taxon>
        <taxon>Pirellulaceae</taxon>
        <taxon>Rhodopirellula</taxon>
    </lineage>
</organism>
<feature type="region of interest" description="Disordered" evidence="1">
    <location>
        <begin position="468"/>
        <end position="499"/>
    </location>
</feature>
<dbReference type="AlphaFoldDB" id="A0A2G1W6Z6"/>